<evidence type="ECO:0000313" key="3">
    <source>
        <dbReference type="Proteomes" id="UP000033115"/>
    </source>
</evidence>
<dbReference type="SUPFAM" id="SSF52218">
    <property type="entry name" value="Flavoproteins"/>
    <property type="match status" value="1"/>
</dbReference>
<evidence type="ECO:0000313" key="2">
    <source>
        <dbReference type="EMBL" id="AKA68871.1"/>
    </source>
</evidence>
<reference evidence="2 3" key="1">
    <citation type="journal article" date="2015" name="J. Biotechnol.">
        <title>Complete genome sequence of a malodorant-producing acetogen, Clostridium scatologenes ATCC 25775(T).</title>
        <authorList>
            <person name="Zhu Z."/>
            <person name="Guo T."/>
            <person name="Zheng H."/>
            <person name="Song T."/>
            <person name="Ouyang P."/>
            <person name="Xie J."/>
        </authorList>
    </citation>
    <scope>NUCLEOTIDE SEQUENCE [LARGE SCALE GENOMIC DNA]</scope>
    <source>
        <strain evidence="2 3">ATCC 25775</strain>
    </source>
</reference>
<dbReference type="Gene3D" id="3.40.50.360">
    <property type="match status" value="1"/>
</dbReference>
<dbReference type="KEGG" id="csq:CSCA_1746"/>
<organism evidence="2 3">
    <name type="scientific">Clostridium scatologenes</name>
    <dbReference type="NCBI Taxonomy" id="1548"/>
    <lineage>
        <taxon>Bacteria</taxon>
        <taxon>Bacillati</taxon>
        <taxon>Bacillota</taxon>
        <taxon>Clostridia</taxon>
        <taxon>Eubacteriales</taxon>
        <taxon>Clostridiaceae</taxon>
        <taxon>Clostridium</taxon>
    </lineage>
</organism>
<dbReference type="PROSITE" id="PS00201">
    <property type="entry name" value="FLAVODOXIN"/>
    <property type="match status" value="1"/>
</dbReference>
<dbReference type="STRING" id="1548.CSCA_1746"/>
<dbReference type="PROSITE" id="PS50902">
    <property type="entry name" value="FLAVODOXIN_LIKE"/>
    <property type="match status" value="1"/>
</dbReference>
<dbReference type="GO" id="GO:0016651">
    <property type="term" value="F:oxidoreductase activity, acting on NAD(P)H"/>
    <property type="evidence" value="ECO:0007669"/>
    <property type="project" value="UniProtKB-ARBA"/>
</dbReference>
<dbReference type="PANTHER" id="PTHR39201">
    <property type="entry name" value="EXPORTED PROTEIN-RELATED"/>
    <property type="match status" value="1"/>
</dbReference>
<dbReference type="Pfam" id="PF12724">
    <property type="entry name" value="Flavodoxin_5"/>
    <property type="match status" value="1"/>
</dbReference>
<name>A0A0E3GQN3_CLOSL</name>
<dbReference type="InterPro" id="IPR026816">
    <property type="entry name" value="Flavodoxin_dom"/>
</dbReference>
<accession>A0A0E3GQN3</accession>
<evidence type="ECO:0000259" key="1">
    <source>
        <dbReference type="PROSITE" id="PS50902"/>
    </source>
</evidence>
<gene>
    <name evidence="2" type="ORF">CSCA_1746</name>
</gene>
<dbReference type="InterPro" id="IPR008254">
    <property type="entry name" value="Flavodoxin/NO_synth"/>
</dbReference>
<dbReference type="RefSeq" id="WP_242861015.1">
    <property type="nucleotide sequence ID" value="NZ_CP009933.1"/>
</dbReference>
<dbReference type="EMBL" id="CP009933">
    <property type="protein sequence ID" value="AKA68871.1"/>
    <property type="molecule type" value="Genomic_DNA"/>
</dbReference>
<keyword evidence="3" id="KW-1185">Reference proteome</keyword>
<sequence>MERYDRMRTLVVYYSLEGNTRFIAETISRSINGDILELKPEKDVPSKGFFKFVLGGKQVVFKECPKLKTLEKSIEDYDMIFLGSPVWAGTFAPAFNTFFSKKKIENKKIALFCCYGGQSGKIFGNLRKYLAKSTVVGEIGFKEPLKNDKELNKSRAEKWAKNIMK</sequence>
<dbReference type="InterPro" id="IPR029039">
    <property type="entry name" value="Flavoprotein-like_sf"/>
</dbReference>
<dbReference type="Proteomes" id="UP000033115">
    <property type="component" value="Chromosome"/>
</dbReference>
<dbReference type="PANTHER" id="PTHR39201:SF1">
    <property type="entry name" value="FLAVODOXIN-LIKE DOMAIN-CONTAINING PROTEIN"/>
    <property type="match status" value="1"/>
</dbReference>
<protein>
    <submittedName>
        <fullName evidence="2">Flavodoxin</fullName>
    </submittedName>
</protein>
<feature type="domain" description="Flavodoxin-like" evidence="1">
    <location>
        <begin position="9"/>
        <end position="164"/>
    </location>
</feature>
<dbReference type="GO" id="GO:0009055">
    <property type="term" value="F:electron transfer activity"/>
    <property type="evidence" value="ECO:0007669"/>
    <property type="project" value="InterPro"/>
</dbReference>
<dbReference type="AlphaFoldDB" id="A0A0E3GQN3"/>
<dbReference type="GO" id="GO:0010181">
    <property type="term" value="F:FMN binding"/>
    <property type="evidence" value="ECO:0007669"/>
    <property type="project" value="InterPro"/>
</dbReference>
<dbReference type="HOGENOM" id="CLU_068890_1_2_9"/>
<proteinExistence type="predicted"/>
<dbReference type="InterPro" id="IPR001226">
    <property type="entry name" value="Flavodoxin_CS"/>
</dbReference>